<evidence type="ECO:0000256" key="5">
    <source>
        <dbReference type="ARBA" id="ARBA00022679"/>
    </source>
</evidence>
<evidence type="ECO:0000256" key="3">
    <source>
        <dbReference type="ARBA" id="ARBA00012154"/>
    </source>
</evidence>
<evidence type="ECO:0000256" key="9">
    <source>
        <dbReference type="ARBA" id="ARBA00023141"/>
    </source>
</evidence>
<dbReference type="InterPro" id="IPR031322">
    <property type="entry name" value="Shikimate/glucono_kinase"/>
</dbReference>
<dbReference type="InterPro" id="IPR027417">
    <property type="entry name" value="P-loop_NTPase"/>
</dbReference>
<keyword evidence="6" id="KW-0547">Nucleotide-binding</keyword>
<dbReference type="AlphaFoldDB" id="A0A9W5RDN8"/>
<dbReference type="GO" id="GO:0005524">
    <property type="term" value="F:ATP binding"/>
    <property type="evidence" value="ECO:0007669"/>
    <property type="project" value="UniProtKB-KW"/>
</dbReference>
<keyword evidence="5" id="KW-0808">Transferase</keyword>
<dbReference type="GO" id="GO:0004765">
    <property type="term" value="F:shikimate kinase activity"/>
    <property type="evidence" value="ECO:0007669"/>
    <property type="project" value="UniProtKB-EC"/>
</dbReference>
<dbReference type="GO" id="GO:0008652">
    <property type="term" value="P:amino acid biosynthetic process"/>
    <property type="evidence" value="ECO:0007669"/>
    <property type="project" value="UniProtKB-KW"/>
</dbReference>
<evidence type="ECO:0000256" key="10">
    <source>
        <dbReference type="ARBA" id="ARBA00048567"/>
    </source>
</evidence>
<dbReference type="PROSITE" id="PS01128">
    <property type="entry name" value="SHIKIMATE_KINASE"/>
    <property type="match status" value="1"/>
</dbReference>
<accession>A0A9W5RDN8</accession>
<dbReference type="CDD" id="cd00464">
    <property type="entry name" value="SK"/>
    <property type="match status" value="1"/>
</dbReference>
<organism evidence="11 12">
    <name type="scientific">Gleimia europaea ACS-120-V-Col10b</name>
    <dbReference type="NCBI Taxonomy" id="883069"/>
    <lineage>
        <taxon>Bacteria</taxon>
        <taxon>Bacillati</taxon>
        <taxon>Actinomycetota</taxon>
        <taxon>Actinomycetes</taxon>
        <taxon>Actinomycetales</taxon>
        <taxon>Actinomycetaceae</taxon>
        <taxon>Gleimia</taxon>
    </lineage>
</organism>
<evidence type="ECO:0000256" key="6">
    <source>
        <dbReference type="ARBA" id="ARBA00022741"/>
    </source>
</evidence>
<dbReference type="SUPFAM" id="SSF52540">
    <property type="entry name" value="P-loop containing nucleoside triphosphate hydrolases"/>
    <property type="match status" value="1"/>
</dbReference>
<dbReference type="Gene3D" id="3.40.50.300">
    <property type="entry name" value="P-loop containing nucleotide triphosphate hydrolases"/>
    <property type="match status" value="1"/>
</dbReference>
<dbReference type="PANTHER" id="PTHR21087:SF16">
    <property type="entry name" value="SHIKIMATE KINASE 1, CHLOROPLASTIC"/>
    <property type="match status" value="1"/>
</dbReference>
<dbReference type="InterPro" id="IPR023000">
    <property type="entry name" value="Shikimate_kinase_CS"/>
</dbReference>
<evidence type="ECO:0000256" key="7">
    <source>
        <dbReference type="ARBA" id="ARBA00022777"/>
    </source>
</evidence>
<evidence type="ECO:0000256" key="4">
    <source>
        <dbReference type="ARBA" id="ARBA00022605"/>
    </source>
</evidence>
<dbReference type="Pfam" id="PF01202">
    <property type="entry name" value="SKI"/>
    <property type="match status" value="1"/>
</dbReference>
<proteinExistence type="inferred from homology"/>
<evidence type="ECO:0000313" key="11">
    <source>
        <dbReference type="EMBL" id="EPD30452.1"/>
    </source>
</evidence>
<keyword evidence="9" id="KW-0057">Aromatic amino acid biosynthesis</keyword>
<gene>
    <name evidence="11" type="ORF">HMPREF9238_00195</name>
</gene>
<keyword evidence="7" id="KW-0418">Kinase</keyword>
<dbReference type="GO" id="GO:0009073">
    <property type="term" value="P:aromatic amino acid family biosynthetic process"/>
    <property type="evidence" value="ECO:0007669"/>
    <property type="project" value="UniProtKB-KW"/>
</dbReference>
<keyword evidence="12" id="KW-1185">Reference proteome</keyword>
<dbReference type="InterPro" id="IPR000623">
    <property type="entry name" value="Shikimate_kinase/TSH1"/>
</dbReference>
<reference evidence="11 12" key="1">
    <citation type="submission" date="2013-05" db="EMBL/GenBank/DDBJ databases">
        <title>The Genome Sequence of Actinomyces europaeus ACS-120-V-COL10B.</title>
        <authorList>
            <consortium name="The Broad Institute Genomics Platform"/>
            <person name="Earl A."/>
            <person name="Ward D."/>
            <person name="Feldgarden M."/>
            <person name="Gevers D."/>
            <person name="Saerens B."/>
            <person name="Vaneechoutte M."/>
            <person name="Walker B."/>
            <person name="Young S."/>
            <person name="Zeng Q."/>
            <person name="Gargeya S."/>
            <person name="Fitzgerald M."/>
            <person name="Haas B."/>
            <person name="Abouelleil A."/>
            <person name="Allen A.W."/>
            <person name="Alvarado L."/>
            <person name="Arachchi H.M."/>
            <person name="Berlin A.M."/>
            <person name="Chapman S.B."/>
            <person name="Gainer-Dewar J."/>
            <person name="Goldberg J."/>
            <person name="Griggs A."/>
            <person name="Gujja S."/>
            <person name="Hansen M."/>
            <person name="Howarth C."/>
            <person name="Imamovic A."/>
            <person name="Ireland A."/>
            <person name="Larimer J."/>
            <person name="McCowan C."/>
            <person name="Murphy C."/>
            <person name="Pearson M."/>
            <person name="Poon T.W."/>
            <person name="Priest M."/>
            <person name="Roberts A."/>
            <person name="Saif S."/>
            <person name="Shea T."/>
            <person name="Sisk P."/>
            <person name="Sykes S."/>
            <person name="Wortman J."/>
            <person name="Nusbaum C."/>
            <person name="Birren B."/>
        </authorList>
    </citation>
    <scope>NUCLEOTIDE SEQUENCE [LARGE SCALE GENOMIC DNA]</scope>
    <source>
        <strain evidence="11 12">ACS-120-V-Col10b</strain>
    </source>
</reference>
<dbReference type="GO" id="GO:0005829">
    <property type="term" value="C:cytosol"/>
    <property type="evidence" value="ECO:0007669"/>
    <property type="project" value="TreeGrafter"/>
</dbReference>
<keyword evidence="8" id="KW-0067">ATP-binding</keyword>
<dbReference type="EC" id="2.7.1.71" evidence="3"/>
<keyword evidence="4" id="KW-0028">Amino-acid biosynthesis</keyword>
<protein>
    <recommendedName>
        <fullName evidence="3">shikimate kinase</fullName>
        <ecNumber evidence="3">2.7.1.71</ecNumber>
    </recommendedName>
</protein>
<dbReference type="EMBL" id="AGWN01000001">
    <property type="protein sequence ID" value="EPD30452.1"/>
    <property type="molecule type" value="Genomic_DNA"/>
</dbReference>
<sequence>MPFIDLDEAVQEASGRTIPDLFRAGEEVFRTLETQALKDALAGPKALIATGGGIVEREENRELLAQFPVVFLDIDIEEAIVRASRSGSRPLLQDDVAQKMRALSARRDPLYRQVASTSVKLGRASKTENAHALLRAIDELVK</sequence>
<name>A0A9W5RDN8_9ACTO</name>
<evidence type="ECO:0000256" key="1">
    <source>
        <dbReference type="ARBA" id="ARBA00004842"/>
    </source>
</evidence>
<evidence type="ECO:0000256" key="8">
    <source>
        <dbReference type="ARBA" id="ARBA00022840"/>
    </source>
</evidence>
<comment type="pathway">
    <text evidence="1">Metabolic intermediate biosynthesis; chorismate biosynthesis; chorismate from D-erythrose 4-phosphate and phosphoenolpyruvate: step 5/7.</text>
</comment>
<comment type="similarity">
    <text evidence="2">Belongs to the shikimate kinase family.</text>
</comment>
<dbReference type="PANTHER" id="PTHR21087">
    <property type="entry name" value="SHIKIMATE KINASE"/>
    <property type="match status" value="1"/>
</dbReference>
<dbReference type="PRINTS" id="PR01100">
    <property type="entry name" value="SHIKIMTKNASE"/>
</dbReference>
<evidence type="ECO:0000256" key="2">
    <source>
        <dbReference type="ARBA" id="ARBA00006997"/>
    </source>
</evidence>
<evidence type="ECO:0000313" key="12">
    <source>
        <dbReference type="Proteomes" id="UP000014387"/>
    </source>
</evidence>
<comment type="catalytic activity">
    <reaction evidence="10">
        <text>shikimate + ATP = 3-phosphoshikimate + ADP + H(+)</text>
        <dbReference type="Rhea" id="RHEA:13121"/>
        <dbReference type="ChEBI" id="CHEBI:15378"/>
        <dbReference type="ChEBI" id="CHEBI:30616"/>
        <dbReference type="ChEBI" id="CHEBI:36208"/>
        <dbReference type="ChEBI" id="CHEBI:145989"/>
        <dbReference type="ChEBI" id="CHEBI:456216"/>
        <dbReference type="EC" id="2.7.1.71"/>
    </reaction>
</comment>
<dbReference type="Proteomes" id="UP000014387">
    <property type="component" value="Unassembled WGS sequence"/>
</dbReference>
<comment type="caution">
    <text evidence="11">The sequence shown here is derived from an EMBL/GenBank/DDBJ whole genome shotgun (WGS) entry which is preliminary data.</text>
</comment>